<gene>
    <name evidence="1" type="ORF">DN068_01600</name>
</gene>
<dbReference type="AlphaFoldDB" id="A0A2W2B4D3"/>
<comment type="caution">
    <text evidence="1">The sequence shown here is derived from an EMBL/GenBank/DDBJ whole genome shotgun (WGS) entry which is preliminary data.</text>
</comment>
<evidence type="ECO:0000313" key="1">
    <source>
        <dbReference type="EMBL" id="PZF74918.1"/>
    </source>
</evidence>
<dbReference type="EMBL" id="QKTW01000002">
    <property type="protein sequence ID" value="PZF74918.1"/>
    <property type="molecule type" value="Genomic_DNA"/>
</dbReference>
<keyword evidence="2" id="KW-1185">Reference proteome</keyword>
<organism evidence="1 2">
    <name type="scientific">Taibaiella soli</name>
    <dbReference type="NCBI Taxonomy" id="1649169"/>
    <lineage>
        <taxon>Bacteria</taxon>
        <taxon>Pseudomonadati</taxon>
        <taxon>Bacteroidota</taxon>
        <taxon>Chitinophagia</taxon>
        <taxon>Chitinophagales</taxon>
        <taxon>Chitinophagaceae</taxon>
        <taxon>Taibaiella</taxon>
    </lineage>
</organism>
<proteinExistence type="predicted"/>
<dbReference type="Proteomes" id="UP000248745">
    <property type="component" value="Unassembled WGS sequence"/>
</dbReference>
<protein>
    <submittedName>
        <fullName evidence="1">Uncharacterized protein</fullName>
    </submittedName>
</protein>
<reference evidence="1 2" key="1">
    <citation type="submission" date="2018-06" db="EMBL/GenBank/DDBJ databases">
        <title>Mucibacter soli gen. nov., sp. nov., a new member of the family Chitinophagaceae producing mucin.</title>
        <authorList>
            <person name="Kim M.-K."/>
            <person name="Park S."/>
            <person name="Kim T.-S."/>
            <person name="Joung Y."/>
            <person name="Han J.-H."/>
            <person name="Kim S.B."/>
        </authorList>
    </citation>
    <scope>NUCLEOTIDE SEQUENCE [LARGE SCALE GENOMIC DNA]</scope>
    <source>
        <strain evidence="1 2">R1-15</strain>
    </source>
</reference>
<name>A0A2W2B4D3_9BACT</name>
<accession>A0A2W2B4D3</accession>
<sequence length="295" mass="33731">MVLLLLAQTHEMKYLKLLLALCMATFALKTMAGSKLDKKKDAAVAEGKWLFRSESTSWYGTDIFMANYSNTSKIGGYFSYPDGNQSKCIFYSREEHPRVIGTISFNETIDADHGFLDLMEREFTPLEKDYYTISYKVKQEVVSDTSFFRYYANVNYNIIPKIDGDSKLVYIIMGAKDNAAYYGNDYLLTFNKHNELTQKERLHKSILRFGYGEESNNNDGKVSVTGPIHTHLPEYSDIMTPTDICTTMLYEKLAGWGSCIVISKDYVSIWSCKTDQLLVITKDAFEKIAKDAKNR</sequence>
<evidence type="ECO:0000313" key="2">
    <source>
        <dbReference type="Proteomes" id="UP000248745"/>
    </source>
</evidence>